<feature type="non-terminal residue" evidence="2">
    <location>
        <position position="40"/>
    </location>
</feature>
<feature type="transmembrane region" description="Helical" evidence="1">
    <location>
        <begin position="6"/>
        <end position="23"/>
    </location>
</feature>
<keyword evidence="1" id="KW-0812">Transmembrane</keyword>
<evidence type="ECO:0000313" key="2">
    <source>
        <dbReference type="EMBL" id="SVA91319.1"/>
    </source>
</evidence>
<proteinExistence type="predicted"/>
<dbReference type="EMBL" id="UINC01022199">
    <property type="protein sequence ID" value="SVA91319.1"/>
    <property type="molecule type" value="Genomic_DNA"/>
</dbReference>
<gene>
    <name evidence="2" type="ORF">METZ01_LOCUS144173</name>
</gene>
<protein>
    <recommendedName>
        <fullName evidence="3">CcmD family protein</fullName>
    </recommendedName>
</protein>
<sequence length="40" mass="4676">MDNLGFLFAANVVVWGGIIYYVYTIKQRNRALEKDLELLK</sequence>
<dbReference type="InterPro" id="IPR030888">
    <property type="entry name" value="Put_ccm"/>
</dbReference>
<dbReference type="NCBIfam" id="TIGR04391">
    <property type="entry name" value="CcmD_alt_fam"/>
    <property type="match status" value="1"/>
</dbReference>
<accession>A0A381ZQ42</accession>
<evidence type="ECO:0000256" key="1">
    <source>
        <dbReference type="SAM" id="Phobius"/>
    </source>
</evidence>
<keyword evidence="1" id="KW-0472">Membrane</keyword>
<name>A0A381ZQ42_9ZZZZ</name>
<reference evidence="2" key="1">
    <citation type="submission" date="2018-05" db="EMBL/GenBank/DDBJ databases">
        <authorList>
            <person name="Lanie J.A."/>
            <person name="Ng W.-L."/>
            <person name="Kazmierczak K.M."/>
            <person name="Andrzejewski T.M."/>
            <person name="Davidsen T.M."/>
            <person name="Wayne K.J."/>
            <person name="Tettelin H."/>
            <person name="Glass J.I."/>
            <person name="Rusch D."/>
            <person name="Podicherti R."/>
            <person name="Tsui H.-C.T."/>
            <person name="Winkler M.E."/>
        </authorList>
    </citation>
    <scope>NUCLEOTIDE SEQUENCE</scope>
</reference>
<dbReference type="AlphaFoldDB" id="A0A381ZQ42"/>
<keyword evidence="1" id="KW-1133">Transmembrane helix</keyword>
<evidence type="ECO:0008006" key="3">
    <source>
        <dbReference type="Google" id="ProtNLM"/>
    </source>
</evidence>
<organism evidence="2">
    <name type="scientific">marine metagenome</name>
    <dbReference type="NCBI Taxonomy" id="408172"/>
    <lineage>
        <taxon>unclassified sequences</taxon>
        <taxon>metagenomes</taxon>
        <taxon>ecological metagenomes</taxon>
    </lineage>
</organism>